<dbReference type="PROSITE" id="PS50966">
    <property type="entry name" value="ZF_SWIM"/>
    <property type="match status" value="1"/>
</dbReference>
<dbReference type="Pfam" id="PF04434">
    <property type="entry name" value="SWIM"/>
    <property type="match status" value="1"/>
</dbReference>
<dbReference type="AlphaFoldDB" id="G4YT51"/>
<evidence type="ECO:0000313" key="3">
    <source>
        <dbReference type="EMBL" id="EGZ26445.1"/>
    </source>
</evidence>
<dbReference type="KEGG" id="psoj:PHYSODRAFT_297713"/>
<dbReference type="InterPro" id="IPR007527">
    <property type="entry name" value="Znf_SWIM"/>
</dbReference>
<dbReference type="EMBL" id="JH159152">
    <property type="protein sequence ID" value="EGZ26445.1"/>
    <property type="molecule type" value="Genomic_DNA"/>
</dbReference>
<name>G4YT51_PHYSP</name>
<dbReference type="InParanoid" id="G4YT51"/>
<keyword evidence="1" id="KW-0479">Metal-binding</keyword>
<keyword evidence="1" id="KW-0862">Zinc</keyword>
<reference evidence="3 4" key="1">
    <citation type="journal article" date="2006" name="Science">
        <title>Phytophthora genome sequences uncover evolutionary origins and mechanisms of pathogenesis.</title>
        <authorList>
            <person name="Tyler B.M."/>
            <person name="Tripathy S."/>
            <person name="Zhang X."/>
            <person name="Dehal P."/>
            <person name="Jiang R.H."/>
            <person name="Aerts A."/>
            <person name="Arredondo F.D."/>
            <person name="Baxter L."/>
            <person name="Bensasson D."/>
            <person name="Beynon J.L."/>
            <person name="Chapman J."/>
            <person name="Damasceno C.M."/>
            <person name="Dorrance A.E."/>
            <person name="Dou D."/>
            <person name="Dickerman A.W."/>
            <person name="Dubchak I.L."/>
            <person name="Garbelotto M."/>
            <person name="Gijzen M."/>
            <person name="Gordon S.G."/>
            <person name="Govers F."/>
            <person name="Grunwald N.J."/>
            <person name="Huang W."/>
            <person name="Ivors K.L."/>
            <person name="Jones R.W."/>
            <person name="Kamoun S."/>
            <person name="Krampis K."/>
            <person name="Lamour K.H."/>
            <person name="Lee M.K."/>
            <person name="McDonald W.H."/>
            <person name="Medina M."/>
            <person name="Meijer H.J."/>
            <person name="Nordberg E.K."/>
            <person name="Maclean D.J."/>
            <person name="Ospina-Giraldo M.D."/>
            <person name="Morris P.F."/>
            <person name="Phuntumart V."/>
            <person name="Putnam N.H."/>
            <person name="Rash S."/>
            <person name="Rose J.K."/>
            <person name="Sakihama Y."/>
            <person name="Salamov A.A."/>
            <person name="Savidor A."/>
            <person name="Scheuring C.F."/>
            <person name="Smith B.M."/>
            <person name="Sobral B.W."/>
            <person name="Terry A."/>
            <person name="Torto-Alalibo T.A."/>
            <person name="Win J."/>
            <person name="Xu Z."/>
            <person name="Zhang H."/>
            <person name="Grigoriev I.V."/>
            <person name="Rokhsar D.S."/>
            <person name="Boore J.L."/>
        </authorList>
    </citation>
    <scope>NUCLEOTIDE SEQUENCE [LARGE SCALE GENOMIC DNA]</scope>
    <source>
        <strain evidence="3 4">P6497</strain>
    </source>
</reference>
<feature type="domain" description="SWIM-type" evidence="2">
    <location>
        <begin position="64"/>
        <end position="96"/>
    </location>
</feature>
<keyword evidence="1" id="KW-0863">Zinc-finger</keyword>
<accession>G4YT51</accession>
<proteinExistence type="predicted"/>
<sequence>MTKELHKRHLNSETWVAKGMKVTPAADKIYSSQLAEMGNYNVTMTIKGKQASVYRVGQSPPLRRTVDLEGNRCTCAFMDQHQIPCKHMIAVLSQADSTRQCSRVLVRATWSPATPKRSERHP</sequence>
<gene>
    <name evidence="3" type="ORF">PHYSODRAFT_297713</name>
</gene>
<dbReference type="GeneID" id="20641516"/>
<organism evidence="3 4">
    <name type="scientific">Phytophthora sojae (strain P6497)</name>
    <name type="common">Soybean stem and root rot agent</name>
    <name type="synonym">Phytophthora megasperma f. sp. glycines</name>
    <dbReference type="NCBI Taxonomy" id="1094619"/>
    <lineage>
        <taxon>Eukaryota</taxon>
        <taxon>Sar</taxon>
        <taxon>Stramenopiles</taxon>
        <taxon>Oomycota</taxon>
        <taxon>Peronosporomycetes</taxon>
        <taxon>Peronosporales</taxon>
        <taxon>Peronosporaceae</taxon>
        <taxon>Phytophthora</taxon>
    </lineage>
</organism>
<evidence type="ECO:0000259" key="2">
    <source>
        <dbReference type="PROSITE" id="PS50966"/>
    </source>
</evidence>
<dbReference type="RefSeq" id="XP_009521733.1">
    <property type="nucleotide sequence ID" value="XM_009523438.1"/>
</dbReference>
<protein>
    <recommendedName>
        <fullName evidence="2">SWIM-type domain-containing protein</fullName>
    </recommendedName>
</protein>
<keyword evidence="4" id="KW-1185">Reference proteome</keyword>
<dbReference type="GO" id="GO:0008270">
    <property type="term" value="F:zinc ion binding"/>
    <property type="evidence" value="ECO:0007669"/>
    <property type="project" value="UniProtKB-KW"/>
</dbReference>
<evidence type="ECO:0000313" key="4">
    <source>
        <dbReference type="Proteomes" id="UP000002640"/>
    </source>
</evidence>
<evidence type="ECO:0000256" key="1">
    <source>
        <dbReference type="PROSITE-ProRule" id="PRU00325"/>
    </source>
</evidence>
<dbReference type="Proteomes" id="UP000002640">
    <property type="component" value="Unassembled WGS sequence"/>
</dbReference>